<evidence type="ECO:0000313" key="5">
    <source>
        <dbReference type="EMBL" id="KAK2556098.1"/>
    </source>
</evidence>
<dbReference type="InterPro" id="IPR001368">
    <property type="entry name" value="TNFR/NGFR_Cys_rich_reg"/>
</dbReference>
<evidence type="ECO:0000313" key="6">
    <source>
        <dbReference type="Proteomes" id="UP001249851"/>
    </source>
</evidence>
<dbReference type="SUPFAM" id="SSF48726">
    <property type="entry name" value="Immunoglobulin"/>
    <property type="match status" value="1"/>
</dbReference>
<sequence length="504" mass="56545">FMLVFIYRNVFTRRAETWGPFLISVQVKSKSKNLVESTNAKCASNKLTVQWSNGTIKECLHCEKCQPGRGLYPHKCGDTVIFPVKIECKKCDSGKTFSDKYDSGSCKLCHLCAEFESVTKICTPSSDTECNKTCNHGYFFSKPQQVCKMCSYCCLDGKDEKQPQCINQGLTAVNQYCSPRPDRTCTPSTPTGSVISPESWSSTKHGKIALILSCLGIGILFGVFLLYCLWKKNRSRHENTENGLYITAARDPSEGEANPRPDGICNPSSPTGSVTSTMLSISPKHLNEPAPQQQITKNVMITSLGTITLLIIIAQYFQQKKIWRRRNRDGSMGNITNVEEEAYVYFEKCGKSLIPNNPAQPFQTDNAFDDQLQSGVVVYENPNHFREQQGTTVGDRGQSWPLKEVTIKRSPNSPEVQAGSRVEFRCVGNGCHQVLYRWFQDGQELPGENNSTLILNPLKMQDFGSYRCEVRSDKRDDERCVESELDVTPAEGESELIYDCPELH</sequence>
<accession>A0AAD9UZY3</accession>
<feature type="domain" description="TNFR-Cys" evidence="3">
    <location>
        <begin position="90"/>
        <end position="130"/>
    </location>
</feature>
<dbReference type="GO" id="GO:0007266">
    <property type="term" value="P:Rho protein signal transduction"/>
    <property type="evidence" value="ECO:0007669"/>
    <property type="project" value="TreeGrafter"/>
</dbReference>
<dbReference type="EMBL" id="JARQWQ010000058">
    <property type="protein sequence ID" value="KAK2556098.1"/>
    <property type="molecule type" value="Genomic_DNA"/>
</dbReference>
<reference evidence="5" key="2">
    <citation type="journal article" date="2023" name="Science">
        <title>Genomic signatures of disease resistance in endangered staghorn corals.</title>
        <authorList>
            <person name="Vollmer S.V."/>
            <person name="Selwyn J.D."/>
            <person name="Despard B.A."/>
            <person name="Roesel C.L."/>
        </authorList>
    </citation>
    <scope>NUCLEOTIDE SEQUENCE</scope>
    <source>
        <strain evidence="5">K2</strain>
    </source>
</reference>
<feature type="transmembrane region" description="Helical" evidence="2">
    <location>
        <begin position="208"/>
        <end position="230"/>
    </location>
</feature>
<reference evidence="5" key="1">
    <citation type="journal article" date="2023" name="G3 (Bethesda)">
        <title>Whole genome assembly and annotation of the endangered Caribbean coral Acropora cervicornis.</title>
        <authorList>
            <person name="Selwyn J.D."/>
            <person name="Vollmer S.V."/>
        </authorList>
    </citation>
    <scope>NUCLEOTIDE SEQUENCE</scope>
    <source>
        <strain evidence="5">K2</strain>
    </source>
</reference>
<dbReference type="GO" id="GO:0005886">
    <property type="term" value="C:plasma membrane"/>
    <property type="evidence" value="ECO:0007669"/>
    <property type="project" value="TreeGrafter"/>
</dbReference>
<feature type="disulfide bond" evidence="1">
    <location>
        <begin position="91"/>
        <end position="106"/>
    </location>
</feature>
<organism evidence="5 6">
    <name type="scientific">Acropora cervicornis</name>
    <name type="common">Staghorn coral</name>
    <dbReference type="NCBI Taxonomy" id="6130"/>
    <lineage>
        <taxon>Eukaryota</taxon>
        <taxon>Metazoa</taxon>
        <taxon>Cnidaria</taxon>
        <taxon>Anthozoa</taxon>
        <taxon>Hexacorallia</taxon>
        <taxon>Scleractinia</taxon>
        <taxon>Astrocoeniina</taxon>
        <taxon>Acroporidae</taxon>
        <taxon>Acropora</taxon>
    </lineage>
</organism>
<evidence type="ECO:0000259" key="3">
    <source>
        <dbReference type="PROSITE" id="PS50050"/>
    </source>
</evidence>
<dbReference type="SMART" id="SM00409">
    <property type="entry name" value="IG"/>
    <property type="match status" value="1"/>
</dbReference>
<dbReference type="InterPro" id="IPR052302">
    <property type="entry name" value="Neurotrophin_rcpt-DD"/>
</dbReference>
<keyword evidence="1" id="KW-1015">Disulfide bond</keyword>
<dbReference type="GO" id="GO:0005035">
    <property type="term" value="F:death receptor activity"/>
    <property type="evidence" value="ECO:0007669"/>
    <property type="project" value="TreeGrafter"/>
</dbReference>
<dbReference type="Gene3D" id="2.10.50.10">
    <property type="entry name" value="Tumor Necrosis Factor Receptor, subunit A, domain 2"/>
    <property type="match status" value="1"/>
</dbReference>
<dbReference type="Pfam" id="PF13927">
    <property type="entry name" value="Ig_3"/>
    <property type="match status" value="1"/>
</dbReference>
<evidence type="ECO:0000256" key="2">
    <source>
        <dbReference type="SAM" id="Phobius"/>
    </source>
</evidence>
<comment type="caution">
    <text evidence="5">The sequence shown here is derived from an EMBL/GenBank/DDBJ whole genome shotgun (WGS) entry which is preliminary data.</text>
</comment>
<keyword evidence="6" id="KW-1185">Reference proteome</keyword>
<keyword evidence="2" id="KW-0812">Transmembrane</keyword>
<feature type="disulfide bond" evidence="1">
    <location>
        <begin position="109"/>
        <end position="122"/>
    </location>
</feature>
<dbReference type="SMART" id="SM00408">
    <property type="entry name" value="IGc2"/>
    <property type="match status" value="1"/>
</dbReference>
<dbReference type="PROSITE" id="PS50050">
    <property type="entry name" value="TNFR_NGFR_2"/>
    <property type="match status" value="1"/>
</dbReference>
<dbReference type="PANTHER" id="PTHR46605:SF2">
    <property type="entry name" value="TNFR-CYS DOMAIN-CONTAINING PROTEIN"/>
    <property type="match status" value="1"/>
</dbReference>
<dbReference type="Proteomes" id="UP001249851">
    <property type="component" value="Unassembled WGS sequence"/>
</dbReference>
<feature type="domain" description="Ig-like" evidence="4">
    <location>
        <begin position="401"/>
        <end position="488"/>
    </location>
</feature>
<dbReference type="GO" id="GO:0015026">
    <property type="term" value="F:coreceptor activity"/>
    <property type="evidence" value="ECO:0007669"/>
    <property type="project" value="TreeGrafter"/>
</dbReference>
<dbReference type="InterPro" id="IPR007110">
    <property type="entry name" value="Ig-like_dom"/>
</dbReference>
<gene>
    <name evidence="5" type="ORF">P5673_022119</name>
</gene>
<dbReference type="Gene3D" id="2.60.40.10">
    <property type="entry name" value="Immunoglobulins"/>
    <property type="match status" value="1"/>
</dbReference>
<dbReference type="PROSITE" id="PS00652">
    <property type="entry name" value="TNFR_NGFR_1"/>
    <property type="match status" value="1"/>
</dbReference>
<evidence type="ECO:0000256" key="1">
    <source>
        <dbReference type="PROSITE-ProRule" id="PRU00206"/>
    </source>
</evidence>
<dbReference type="InterPro" id="IPR036179">
    <property type="entry name" value="Ig-like_dom_sf"/>
</dbReference>
<dbReference type="GO" id="GO:0048406">
    <property type="term" value="F:nerve growth factor binding"/>
    <property type="evidence" value="ECO:0007669"/>
    <property type="project" value="TreeGrafter"/>
</dbReference>
<proteinExistence type="predicted"/>
<dbReference type="InterPro" id="IPR013783">
    <property type="entry name" value="Ig-like_fold"/>
</dbReference>
<dbReference type="AlphaFoldDB" id="A0AAD9UZY3"/>
<dbReference type="GO" id="GO:0009986">
    <property type="term" value="C:cell surface"/>
    <property type="evidence" value="ECO:0007669"/>
    <property type="project" value="TreeGrafter"/>
</dbReference>
<keyword evidence="2" id="KW-0472">Membrane</keyword>
<name>A0AAD9UZY3_ACRCE</name>
<dbReference type="InterPro" id="IPR003598">
    <property type="entry name" value="Ig_sub2"/>
</dbReference>
<feature type="repeat" description="TNFR-Cys" evidence="1">
    <location>
        <begin position="90"/>
        <end position="130"/>
    </location>
</feature>
<feature type="non-terminal residue" evidence="5">
    <location>
        <position position="1"/>
    </location>
</feature>
<dbReference type="PROSITE" id="PS50835">
    <property type="entry name" value="IG_LIKE"/>
    <property type="match status" value="1"/>
</dbReference>
<dbReference type="SMART" id="SM00208">
    <property type="entry name" value="TNFR"/>
    <property type="match status" value="1"/>
</dbReference>
<protein>
    <submittedName>
        <fullName evidence="5">Uncharacterized protein</fullName>
    </submittedName>
</protein>
<dbReference type="PANTHER" id="PTHR46605">
    <property type="entry name" value="TUMOR NECROSIS FACTOR RECEPTOR"/>
    <property type="match status" value="1"/>
</dbReference>
<dbReference type="InterPro" id="IPR003599">
    <property type="entry name" value="Ig_sub"/>
</dbReference>
<feature type="disulfide bond" evidence="1">
    <location>
        <begin position="112"/>
        <end position="130"/>
    </location>
</feature>
<keyword evidence="2" id="KW-1133">Transmembrane helix</keyword>
<feature type="transmembrane region" description="Helical" evidence="2">
    <location>
        <begin position="299"/>
        <end position="317"/>
    </location>
</feature>
<evidence type="ECO:0000259" key="4">
    <source>
        <dbReference type="PROSITE" id="PS50835"/>
    </source>
</evidence>